<keyword evidence="3" id="KW-1185">Reference proteome</keyword>
<sequence length="106" mass="11604">IQGLLIQVTFKVYSGRWEVARTSPQLCRDEDASVLLLREGLVLQAACVRGSENKRLATREAAAFGPVGDKHALQHVQEAWDDLGHRRAANSDEEGPVGDGNVRRAV</sequence>
<comment type="caution">
    <text evidence="2">The sequence shown here is derived from an EMBL/GenBank/DDBJ whole genome shotgun (WGS) entry which is preliminary data.</text>
</comment>
<feature type="region of interest" description="Disordered" evidence="1">
    <location>
        <begin position="83"/>
        <end position="106"/>
    </location>
</feature>
<dbReference type="AlphaFoldDB" id="A0A6A4BRB7"/>
<proteinExistence type="predicted"/>
<evidence type="ECO:0000313" key="3">
    <source>
        <dbReference type="Proteomes" id="UP000434957"/>
    </source>
</evidence>
<dbReference type="EMBL" id="QXFT01004272">
    <property type="protein sequence ID" value="KAE9279032.1"/>
    <property type="molecule type" value="Genomic_DNA"/>
</dbReference>
<evidence type="ECO:0000256" key="1">
    <source>
        <dbReference type="SAM" id="MobiDB-lite"/>
    </source>
</evidence>
<organism evidence="2 3">
    <name type="scientific">Phytophthora rubi</name>
    <dbReference type="NCBI Taxonomy" id="129364"/>
    <lineage>
        <taxon>Eukaryota</taxon>
        <taxon>Sar</taxon>
        <taxon>Stramenopiles</taxon>
        <taxon>Oomycota</taxon>
        <taxon>Peronosporomycetes</taxon>
        <taxon>Peronosporales</taxon>
        <taxon>Peronosporaceae</taxon>
        <taxon>Phytophthora</taxon>
    </lineage>
</organism>
<name>A0A6A4BRB7_9STRA</name>
<dbReference type="Proteomes" id="UP000434957">
    <property type="component" value="Unassembled WGS sequence"/>
</dbReference>
<protein>
    <submittedName>
        <fullName evidence="2">Uncharacterized protein</fullName>
    </submittedName>
</protein>
<reference evidence="2 3" key="1">
    <citation type="submission" date="2018-08" db="EMBL/GenBank/DDBJ databases">
        <title>Genomic investigation of the strawberry pathogen Phytophthora fragariae indicates pathogenicity is determined by transcriptional variation in three key races.</title>
        <authorList>
            <person name="Adams T.M."/>
            <person name="Armitage A.D."/>
            <person name="Sobczyk M.K."/>
            <person name="Bates H.J."/>
            <person name="Dunwell J.M."/>
            <person name="Nellist C.F."/>
            <person name="Harrison R.J."/>
        </authorList>
    </citation>
    <scope>NUCLEOTIDE SEQUENCE [LARGE SCALE GENOMIC DNA]</scope>
    <source>
        <strain evidence="2 3">SCRP333</strain>
    </source>
</reference>
<evidence type="ECO:0000313" key="2">
    <source>
        <dbReference type="EMBL" id="KAE9279032.1"/>
    </source>
</evidence>
<feature type="non-terminal residue" evidence="2">
    <location>
        <position position="1"/>
    </location>
</feature>
<gene>
    <name evidence="2" type="ORF">PR003_g28346</name>
</gene>
<accession>A0A6A4BRB7</accession>